<dbReference type="InterPro" id="IPR020006">
    <property type="entry name" value="FlhF"/>
</dbReference>
<dbReference type="InterPro" id="IPR003593">
    <property type="entry name" value="AAA+_ATPase"/>
</dbReference>
<evidence type="ECO:0000313" key="17">
    <source>
        <dbReference type="EMBL" id="MEM5536644.1"/>
    </source>
</evidence>
<dbReference type="SMART" id="SM00962">
    <property type="entry name" value="SRP54"/>
    <property type="match status" value="1"/>
</dbReference>
<keyword evidence="10" id="KW-0472">Membrane</keyword>
<keyword evidence="11" id="KW-1006">Bacterial flagellum protein export</keyword>
<comment type="similarity">
    <text evidence="2">Belongs to the GTP-binding SRP family.</text>
</comment>
<comment type="subcellular location">
    <subcellularLocation>
        <location evidence="1">Cell membrane</location>
        <topology evidence="1">Peripheral membrane protein</topology>
        <orientation evidence="1">Cytoplasmic side</orientation>
    </subcellularLocation>
</comment>
<evidence type="ECO:0000256" key="10">
    <source>
        <dbReference type="ARBA" id="ARBA00023136"/>
    </source>
</evidence>
<feature type="domain" description="AAA+ ATPase" evidence="15">
    <location>
        <begin position="259"/>
        <end position="429"/>
    </location>
</feature>
<dbReference type="InterPro" id="IPR047040">
    <property type="entry name" value="FlhF__GTPase_dom"/>
</dbReference>
<dbReference type="Pfam" id="PF00448">
    <property type="entry name" value="SRP54"/>
    <property type="match status" value="1"/>
</dbReference>
<comment type="function">
    <text evidence="12">Necessary for flagellar biosynthesis. May be involved in translocation of the flagellum.</text>
</comment>
<dbReference type="EMBL" id="JBBMRA010000007">
    <property type="protein sequence ID" value="MEM5536644.1"/>
    <property type="molecule type" value="Genomic_DNA"/>
</dbReference>
<evidence type="ECO:0000256" key="1">
    <source>
        <dbReference type="ARBA" id="ARBA00004413"/>
    </source>
</evidence>
<accession>A0ABU9TTR7</accession>
<keyword evidence="7" id="KW-1005">Bacterial flagellum biogenesis</keyword>
<dbReference type="SMART" id="SM00382">
    <property type="entry name" value="AAA"/>
    <property type="match status" value="1"/>
</dbReference>
<sequence>MKVKRYFAPDMRQAMRRVRDEIGPDAVIVSNHRVAGGVEVVAAHENDYEAAQQAFSRKKKTEQKRQSQIDVLTQGQNSNLASELQKARMQIAEAEMGGSQNYDTSGKVNRQLDNDDEELRAILTSLKQRQKEKADAAHRNFMTSSVLDDADLGLDLREELSMPPPQEEVGDSLIRSMQNEIEQLKNLLNQQVLATKNVAPSDTKPPLQRKLEMLGVSEKLSAHLLGSMEVGLPPNKAWKNALSRLSDSIPVLGEDFIERGGMIAFVGPTGVGKTTTIGKLAARYVLKYGSSSLALVTTDTFRIAAHEQLRTFGRILDVPVRVVDAANSLDDVLHSLKNKRLVLIDTAGLNAQEPHSEAQLEMLESVTLRLKKLLVVSCSSQRRVVEQAFNVYKSLGLNGCVLSKMDESGSLGEAISLIVEKRLPVTYVTDGQRIPDDIDIAQKHELVSRAVITAQRAIEAEKNTVALDSAYKMG</sequence>
<evidence type="ECO:0000256" key="5">
    <source>
        <dbReference type="ARBA" id="ARBA00022475"/>
    </source>
</evidence>
<comment type="caution">
    <text evidence="17">The sequence shown here is derived from an EMBL/GenBank/DDBJ whole genome shotgun (WGS) entry which is preliminary data.</text>
</comment>
<dbReference type="Proteomes" id="UP001449225">
    <property type="component" value="Unassembled WGS sequence"/>
</dbReference>
<dbReference type="RefSeq" id="WP_339892227.1">
    <property type="nucleotide sequence ID" value="NZ_CAXBCE010000041.1"/>
</dbReference>
<evidence type="ECO:0000256" key="12">
    <source>
        <dbReference type="ARBA" id="ARBA00025337"/>
    </source>
</evidence>
<feature type="coiled-coil region" evidence="14">
    <location>
        <begin position="77"/>
        <end position="129"/>
    </location>
</feature>
<keyword evidence="6" id="KW-0547">Nucleotide-binding</keyword>
<dbReference type="NCBIfam" id="TIGR03499">
    <property type="entry name" value="FlhF"/>
    <property type="match status" value="1"/>
</dbReference>
<dbReference type="PANTHER" id="PTHR43134:SF3">
    <property type="entry name" value="FLAGELLAR BIOSYNTHESIS PROTEIN FLHF"/>
    <property type="match status" value="1"/>
</dbReference>
<evidence type="ECO:0000256" key="3">
    <source>
        <dbReference type="ARBA" id="ARBA00014919"/>
    </source>
</evidence>
<keyword evidence="9" id="KW-0342">GTP-binding</keyword>
<evidence type="ECO:0000256" key="14">
    <source>
        <dbReference type="SAM" id="Coils"/>
    </source>
</evidence>
<keyword evidence="17" id="KW-0966">Cell projection</keyword>
<gene>
    <name evidence="17" type="primary">flhF</name>
    <name evidence="17" type="ORF">WNY58_09615</name>
</gene>
<keyword evidence="5" id="KW-1003">Cell membrane</keyword>
<protein>
    <recommendedName>
        <fullName evidence="3 13">Flagellar biosynthesis protein FlhF</fullName>
    </recommendedName>
</protein>
<dbReference type="InterPro" id="IPR027417">
    <property type="entry name" value="P-loop_NTPase"/>
</dbReference>
<dbReference type="SUPFAM" id="SSF52540">
    <property type="entry name" value="P-loop containing nucleoside triphosphate hydrolases"/>
    <property type="match status" value="1"/>
</dbReference>
<reference evidence="17 18" key="1">
    <citation type="submission" date="2024-03" db="EMBL/GenBank/DDBJ databases">
        <title>Community enrichment and isolation of bacterial strains for fucoidan degradation.</title>
        <authorList>
            <person name="Sichert A."/>
        </authorList>
    </citation>
    <scope>NUCLEOTIDE SEQUENCE [LARGE SCALE GENOMIC DNA]</scope>
    <source>
        <strain evidence="17 18">AS76</strain>
    </source>
</reference>
<dbReference type="Gene3D" id="3.40.50.300">
    <property type="entry name" value="P-loop containing nucleotide triphosphate hydrolases"/>
    <property type="match status" value="1"/>
</dbReference>
<dbReference type="PANTHER" id="PTHR43134">
    <property type="entry name" value="SIGNAL RECOGNITION PARTICLE RECEPTOR SUBUNIT ALPHA"/>
    <property type="match status" value="1"/>
</dbReference>
<organism evidence="17 18">
    <name type="scientific">Neptuniibacter pectenicola</name>
    <dbReference type="NCBI Taxonomy" id="1806669"/>
    <lineage>
        <taxon>Bacteria</taxon>
        <taxon>Pseudomonadati</taxon>
        <taxon>Pseudomonadota</taxon>
        <taxon>Gammaproteobacteria</taxon>
        <taxon>Oceanospirillales</taxon>
        <taxon>Oceanospirillaceae</taxon>
        <taxon>Neptuniibacter</taxon>
    </lineage>
</organism>
<evidence type="ECO:0000256" key="7">
    <source>
        <dbReference type="ARBA" id="ARBA00022795"/>
    </source>
</evidence>
<evidence type="ECO:0000256" key="9">
    <source>
        <dbReference type="ARBA" id="ARBA00023134"/>
    </source>
</evidence>
<evidence type="ECO:0000256" key="8">
    <source>
        <dbReference type="ARBA" id="ARBA00022927"/>
    </source>
</evidence>
<evidence type="ECO:0000256" key="4">
    <source>
        <dbReference type="ARBA" id="ARBA00022448"/>
    </source>
</evidence>
<keyword evidence="4" id="KW-0813">Transport</keyword>
<name>A0ABU9TTR7_9GAMM</name>
<evidence type="ECO:0000256" key="6">
    <source>
        <dbReference type="ARBA" id="ARBA00022741"/>
    </source>
</evidence>
<keyword evidence="18" id="KW-1185">Reference proteome</keyword>
<keyword evidence="17" id="KW-0282">Flagellum</keyword>
<evidence type="ECO:0000259" key="15">
    <source>
        <dbReference type="SMART" id="SM00382"/>
    </source>
</evidence>
<dbReference type="CDD" id="cd17873">
    <property type="entry name" value="FlhF"/>
    <property type="match status" value="1"/>
</dbReference>
<evidence type="ECO:0000256" key="13">
    <source>
        <dbReference type="NCBIfam" id="TIGR03499"/>
    </source>
</evidence>
<keyword evidence="17" id="KW-0969">Cilium</keyword>
<dbReference type="InterPro" id="IPR000897">
    <property type="entry name" value="SRP54_GTPase_dom"/>
</dbReference>
<evidence type="ECO:0000256" key="11">
    <source>
        <dbReference type="ARBA" id="ARBA00023225"/>
    </source>
</evidence>
<feature type="domain" description="SRP54-type proteins GTP-binding" evidence="16">
    <location>
        <begin position="260"/>
        <end position="452"/>
    </location>
</feature>
<evidence type="ECO:0000256" key="2">
    <source>
        <dbReference type="ARBA" id="ARBA00008531"/>
    </source>
</evidence>
<evidence type="ECO:0000313" key="18">
    <source>
        <dbReference type="Proteomes" id="UP001449225"/>
    </source>
</evidence>
<proteinExistence type="inferred from homology"/>
<keyword evidence="8" id="KW-0653">Protein transport</keyword>
<evidence type="ECO:0000259" key="16">
    <source>
        <dbReference type="SMART" id="SM00962"/>
    </source>
</evidence>
<keyword evidence="14" id="KW-0175">Coiled coil</keyword>